<proteinExistence type="predicted"/>
<organism evidence="1 2">
    <name type="scientific">Lactarius akahatsu</name>
    <dbReference type="NCBI Taxonomy" id="416441"/>
    <lineage>
        <taxon>Eukaryota</taxon>
        <taxon>Fungi</taxon>
        <taxon>Dikarya</taxon>
        <taxon>Basidiomycota</taxon>
        <taxon>Agaricomycotina</taxon>
        <taxon>Agaricomycetes</taxon>
        <taxon>Russulales</taxon>
        <taxon>Russulaceae</taxon>
        <taxon>Lactarius</taxon>
    </lineage>
</organism>
<gene>
    <name evidence="1" type="ORF">EDB92DRAFT_1148692</name>
</gene>
<dbReference type="AlphaFoldDB" id="A0AAD4L265"/>
<keyword evidence="2" id="KW-1185">Reference proteome</keyword>
<comment type="caution">
    <text evidence="1">The sequence shown here is derived from an EMBL/GenBank/DDBJ whole genome shotgun (WGS) entry which is preliminary data.</text>
</comment>
<sequence length="244" mass="27469">MVCVRHVYFRMVLALFEQRRQSVITRTRKVRGKGERSDDMTSLPGGVNVIDVIPQNLHGTVTPRAMMPSFIWKYRVRVPLLRLSSRRNHLSVLLLHPNNLVPTSPMSQSNGNAYHCSLLAPPTSASELPCTSTRMPATQYQFEPFCLIMNSKPSTVQAPIAFRIPGRRVSLMTKSRSGYLRLLFGTGTCACPTFASAFHPFSVCHRVTHRSTLRTVNRQQPAHLRLPSPFPSPCRLIGCVMIRD</sequence>
<reference evidence="1" key="1">
    <citation type="submission" date="2022-01" db="EMBL/GenBank/DDBJ databases">
        <title>Comparative genomics reveals a dynamic genome evolution in the ectomycorrhizal milk-cap (Lactarius) mushrooms.</title>
        <authorList>
            <consortium name="DOE Joint Genome Institute"/>
            <person name="Lebreton A."/>
            <person name="Tang N."/>
            <person name="Kuo A."/>
            <person name="LaButti K."/>
            <person name="Drula E."/>
            <person name="Barry K."/>
            <person name="Clum A."/>
            <person name="Lipzen A."/>
            <person name="Mousain D."/>
            <person name="Ng V."/>
            <person name="Wang R."/>
            <person name="Wang X."/>
            <person name="Dai Y."/>
            <person name="Henrissat B."/>
            <person name="Grigoriev I.V."/>
            <person name="Guerin-Laguette A."/>
            <person name="Yu F."/>
            <person name="Martin F.M."/>
        </authorList>
    </citation>
    <scope>NUCLEOTIDE SEQUENCE</scope>
    <source>
        <strain evidence="1">QP</strain>
    </source>
</reference>
<accession>A0AAD4L265</accession>
<dbReference type="EMBL" id="JAKELL010000484">
    <property type="protein sequence ID" value="KAH8976695.1"/>
    <property type="molecule type" value="Genomic_DNA"/>
</dbReference>
<protein>
    <submittedName>
        <fullName evidence="1">Uncharacterized protein</fullName>
    </submittedName>
</protein>
<name>A0AAD4L265_9AGAM</name>
<evidence type="ECO:0000313" key="2">
    <source>
        <dbReference type="Proteomes" id="UP001201163"/>
    </source>
</evidence>
<dbReference type="Proteomes" id="UP001201163">
    <property type="component" value="Unassembled WGS sequence"/>
</dbReference>
<evidence type="ECO:0000313" key="1">
    <source>
        <dbReference type="EMBL" id="KAH8976695.1"/>
    </source>
</evidence>